<evidence type="ECO:0000256" key="1">
    <source>
        <dbReference type="SAM" id="MobiDB-lite"/>
    </source>
</evidence>
<protein>
    <submittedName>
        <fullName evidence="2">Uncharacterized protein</fullName>
    </submittedName>
</protein>
<reference evidence="2 3" key="1">
    <citation type="submission" date="2018-01" db="EMBL/GenBank/DDBJ databases">
        <authorList>
            <person name="Clerissi C."/>
        </authorList>
    </citation>
    <scope>NUCLEOTIDE SEQUENCE [LARGE SCALE GENOMIC DNA]</scope>
    <source>
        <strain evidence="2">Cupriavidus taiwanensis SWF 66322</strain>
    </source>
</reference>
<feature type="region of interest" description="Disordered" evidence="1">
    <location>
        <begin position="1"/>
        <end position="21"/>
    </location>
</feature>
<name>A0A9Q7UWD5_9BURK</name>
<sequence length="21" mass="2028">MSDALGGPLSHGRTGLDGASE</sequence>
<evidence type="ECO:0000313" key="3">
    <source>
        <dbReference type="Proteomes" id="UP000254259"/>
    </source>
</evidence>
<accession>A0A9Q7UWD5</accession>
<proteinExistence type="predicted"/>
<evidence type="ECO:0000313" key="2">
    <source>
        <dbReference type="EMBL" id="SPD65914.1"/>
    </source>
</evidence>
<gene>
    <name evidence="2" type="ORF">CBM2636_20440</name>
</gene>
<dbReference type="Proteomes" id="UP000254259">
    <property type="component" value="Chromosome CBM2636"/>
</dbReference>
<organism evidence="2 3">
    <name type="scientific">Cupriavidus taiwanensis</name>
    <dbReference type="NCBI Taxonomy" id="164546"/>
    <lineage>
        <taxon>Bacteria</taxon>
        <taxon>Pseudomonadati</taxon>
        <taxon>Pseudomonadota</taxon>
        <taxon>Betaproteobacteria</taxon>
        <taxon>Burkholderiales</taxon>
        <taxon>Burkholderiaceae</taxon>
        <taxon>Cupriavidus</taxon>
    </lineage>
</organism>
<dbReference type="EMBL" id="LT984813">
    <property type="protein sequence ID" value="SPD65914.1"/>
    <property type="molecule type" value="Genomic_DNA"/>
</dbReference>
<dbReference type="AlphaFoldDB" id="A0A9Q7UWD5"/>